<protein>
    <submittedName>
        <fullName evidence="6">CRP-like cAMP-binding protein</fullName>
    </submittedName>
    <submittedName>
        <fullName evidence="7">cAMP-binding domain of CRP or a regulatory subunit of cAMP-dependent protein kinases</fullName>
    </submittedName>
</protein>
<gene>
    <name evidence="6" type="ORF">ATL45_6831</name>
    <name evidence="7" type="ORF">SAMN05421805_101162</name>
</gene>
<feature type="domain" description="Cyclic nucleotide-binding" evidence="4">
    <location>
        <begin position="22"/>
        <end position="141"/>
    </location>
</feature>
<dbReference type="EMBL" id="FOUP01000001">
    <property type="protein sequence ID" value="SFM40607.1"/>
    <property type="molecule type" value="Genomic_DNA"/>
</dbReference>
<organism evidence="7 8">
    <name type="scientific">Saccharopolyspora antimicrobica</name>
    <dbReference type="NCBI Taxonomy" id="455193"/>
    <lineage>
        <taxon>Bacteria</taxon>
        <taxon>Bacillati</taxon>
        <taxon>Actinomycetota</taxon>
        <taxon>Actinomycetes</taxon>
        <taxon>Pseudonocardiales</taxon>
        <taxon>Pseudonocardiaceae</taxon>
        <taxon>Saccharopolyspora</taxon>
    </lineage>
</organism>
<dbReference type="InterPro" id="IPR014710">
    <property type="entry name" value="RmlC-like_jellyroll"/>
</dbReference>
<dbReference type="Proteomes" id="UP000199398">
    <property type="component" value="Unassembled WGS sequence"/>
</dbReference>
<dbReference type="PROSITE" id="PS50042">
    <property type="entry name" value="CNMP_BINDING_3"/>
    <property type="match status" value="1"/>
</dbReference>
<dbReference type="InterPro" id="IPR036388">
    <property type="entry name" value="WH-like_DNA-bd_sf"/>
</dbReference>
<proteinExistence type="predicted"/>
<evidence type="ECO:0000259" key="4">
    <source>
        <dbReference type="PROSITE" id="PS50042"/>
    </source>
</evidence>
<dbReference type="GO" id="GO:0005829">
    <property type="term" value="C:cytosol"/>
    <property type="evidence" value="ECO:0007669"/>
    <property type="project" value="TreeGrafter"/>
</dbReference>
<dbReference type="Gene3D" id="2.60.120.10">
    <property type="entry name" value="Jelly Rolls"/>
    <property type="match status" value="1"/>
</dbReference>
<keyword evidence="7" id="KW-0808">Transferase</keyword>
<dbReference type="Pfam" id="PF00027">
    <property type="entry name" value="cNMP_binding"/>
    <property type="match status" value="1"/>
</dbReference>
<dbReference type="InterPro" id="IPR012318">
    <property type="entry name" value="HTH_CRP"/>
</dbReference>
<feature type="domain" description="HTH crp-type" evidence="5">
    <location>
        <begin position="155"/>
        <end position="227"/>
    </location>
</feature>
<sequence>MDGHAAAPGPGDVGYALARDTFVNKAESRVWGELLELGTRLHFGRNDMLIVAGTPSDHVLLIEHGLVKVLLPGEGRDLVVGFYGPGELMGEQGVLFSEARSATVVAHTPGTATRVPGRLFRRYVERNPAVLGALYGILRERLRKADQRQQSLVGQDVPTRVARQLLAWSETLGTRTADGVTISGLSRKDLAQCIGAGETTVDAVLKDLTSLGLVRTHWRKYVLPSPRRLLDHITNQVK</sequence>
<evidence type="ECO:0000313" key="9">
    <source>
        <dbReference type="Proteomes" id="UP000270697"/>
    </source>
</evidence>
<evidence type="ECO:0000313" key="8">
    <source>
        <dbReference type="Proteomes" id="UP000199398"/>
    </source>
</evidence>
<dbReference type="InterPro" id="IPR018488">
    <property type="entry name" value="cNMP-bd_CS"/>
</dbReference>
<dbReference type="InterPro" id="IPR018490">
    <property type="entry name" value="cNMP-bd_dom_sf"/>
</dbReference>
<dbReference type="InterPro" id="IPR050397">
    <property type="entry name" value="Env_Response_Regulators"/>
</dbReference>
<dbReference type="Proteomes" id="UP000270697">
    <property type="component" value="Unassembled WGS sequence"/>
</dbReference>
<evidence type="ECO:0000259" key="5">
    <source>
        <dbReference type="PROSITE" id="PS51063"/>
    </source>
</evidence>
<dbReference type="STRING" id="455193.SAMN05421805_101162"/>
<dbReference type="EMBL" id="RBXX01000002">
    <property type="protein sequence ID" value="RKT88397.1"/>
    <property type="molecule type" value="Genomic_DNA"/>
</dbReference>
<dbReference type="AlphaFoldDB" id="A0A1I4QKL8"/>
<dbReference type="GO" id="GO:0003700">
    <property type="term" value="F:DNA-binding transcription factor activity"/>
    <property type="evidence" value="ECO:0007669"/>
    <property type="project" value="TreeGrafter"/>
</dbReference>
<keyword evidence="9" id="KW-1185">Reference proteome</keyword>
<evidence type="ECO:0000313" key="6">
    <source>
        <dbReference type="EMBL" id="RKT88397.1"/>
    </source>
</evidence>
<evidence type="ECO:0000256" key="2">
    <source>
        <dbReference type="ARBA" id="ARBA00023125"/>
    </source>
</evidence>
<dbReference type="PROSITE" id="PS51063">
    <property type="entry name" value="HTH_CRP_2"/>
    <property type="match status" value="1"/>
</dbReference>
<dbReference type="SUPFAM" id="SSF51206">
    <property type="entry name" value="cAMP-binding domain-like"/>
    <property type="match status" value="1"/>
</dbReference>
<evidence type="ECO:0000313" key="7">
    <source>
        <dbReference type="EMBL" id="SFM40607.1"/>
    </source>
</evidence>
<reference evidence="7 8" key="1">
    <citation type="submission" date="2016-10" db="EMBL/GenBank/DDBJ databases">
        <authorList>
            <person name="de Groot N.N."/>
        </authorList>
    </citation>
    <scope>NUCLEOTIDE SEQUENCE [LARGE SCALE GENOMIC DNA]</scope>
    <source>
        <strain evidence="7 8">CPCC 201259</strain>
    </source>
</reference>
<dbReference type="SUPFAM" id="SSF46785">
    <property type="entry name" value="Winged helix' DNA-binding domain"/>
    <property type="match status" value="1"/>
</dbReference>
<dbReference type="GO" id="GO:0003677">
    <property type="term" value="F:DNA binding"/>
    <property type="evidence" value="ECO:0007669"/>
    <property type="project" value="UniProtKB-KW"/>
</dbReference>
<dbReference type="PROSITE" id="PS00889">
    <property type="entry name" value="CNMP_BINDING_2"/>
    <property type="match status" value="1"/>
</dbReference>
<reference evidence="6 9" key="2">
    <citation type="submission" date="2018-10" db="EMBL/GenBank/DDBJ databases">
        <title>Sequencing the genomes of 1000 actinobacteria strains.</title>
        <authorList>
            <person name="Klenk H.-P."/>
        </authorList>
    </citation>
    <scope>NUCLEOTIDE SEQUENCE [LARGE SCALE GENOMIC DNA]</scope>
    <source>
        <strain evidence="6 9">DSM 45119</strain>
    </source>
</reference>
<dbReference type="InterPro" id="IPR036390">
    <property type="entry name" value="WH_DNA-bd_sf"/>
</dbReference>
<keyword evidence="1" id="KW-0805">Transcription regulation</keyword>
<dbReference type="Pfam" id="PF13545">
    <property type="entry name" value="HTH_Crp_2"/>
    <property type="match status" value="1"/>
</dbReference>
<dbReference type="PANTHER" id="PTHR24567:SF74">
    <property type="entry name" value="HTH-TYPE TRANSCRIPTIONAL REGULATOR ARCR"/>
    <property type="match status" value="1"/>
</dbReference>
<dbReference type="Gene3D" id="1.10.10.10">
    <property type="entry name" value="Winged helix-like DNA-binding domain superfamily/Winged helix DNA-binding domain"/>
    <property type="match status" value="1"/>
</dbReference>
<keyword evidence="3" id="KW-0804">Transcription</keyword>
<keyword evidence="2" id="KW-0238">DNA-binding</keyword>
<dbReference type="InterPro" id="IPR000595">
    <property type="entry name" value="cNMP-bd_dom"/>
</dbReference>
<evidence type="ECO:0000256" key="1">
    <source>
        <dbReference type="ARBA" id="ARBA00023015"/>
    </source>
</evidence>
<evidence type="ECO:0000256" key="3">
    <source>
        <dbReference type="ARBA" id="ARBA00023163"/>
    </source>
</evidence>
<dbReference type="PANTHER" id="PTHR24567">
    <property type="entry name" value="CRP FAMILY TRANSCRIPTIONAL REGULATORY PROTEIN"/>
    <property type="match status" value="1"/>
</dbReference>
<name>A0A1I4QKL8_9PSEU</name>
<keyword evidence="7" id="KW-0418">Kinase</keyword>
<dbReference type="SMART" id="SM00100">
    <property type="entry name" value="cNMP"/>
    <property type="match status" value="1"/>
</dbReference>
<dbReference type="CDD" id="cd00038">
    <property type="entry name" value="CAP_ED"/>
    <property type="match status" value="1"/>
</dbReference>
<accession>A0A1I4QKL8</accession>
<dbReference type="GO" id="GO:0016301">
    <property type="term" value="F:kinase activity"/>
    <property type="evidence" value="ECO:0007669"/>
    <property type="project" value="UniProtKB-KW"/>
</dbReference>